<feature type="compositionally biased region" description="Basic and acidic residues" evidence="1">
    <location>
        <begin position="278"/>
        <end position="297"/>
    </location>
</feature>
<proteinExistence type="predicted"/>
<dbReference type="AlphaFoldDB" id="A0AAI8VZS2"/>
<organism evidence="2 3">
    <name type="scientific">Anthostomella pinea</name>
    <dbReference type="NCBI Taxonomy" id="933095"/>
    <lineage>
        <taxon>Eukaryota</taxon>
        <taxon>Fungi</taxon>
        <taxon>Dikarya</taxon>
        <taxon>Ascomycota</taxon>
        <taxon>Pezizomycotina</taxon>
        <taxon>Sordariomycetes</taxon>
        <taxon>Xylariomycetidae</taxon>
        <taxon>Xylariales</taxon>
        <taxon>Xylariaceae</taxon>
        <taxon>Anthostomella</taxon>
    </lineage>
</organism>
<dbReference type="Proteomes" id="UP001295740">
    <property type="component" value="Unassembled WGS sequence"/>
</dbReference>
<gene>
    <name evidence="2" type="ORF">KHLLAP_LOCUS14539</name>
</gene>
<feature type="region of interest" description="Disordered" evidence="1">
    <location>
        <begin position="147"/>
        <end position="170"/>
    </location>
</feature>
<name>A0AAI8VZS2_9PEZI</name>
<dbReference type="EMBL" id="CAUWAG010000020">
    <property type="protein sequence ID" value="CAJ2514071.1"/>
    <property type="molecule type" value="Genomic_DNA"/>
</dbReference>
<evidence type="ECO:0000313" key="3">
    <source>
        <dbReference type="Proteomes" id="UP001295740"/>
    </source>
</evidence>
<feature type="compositionally biased region" description="Polar residues" evidence="1">
    <location>
        <begin position="49"/>
        <end position="63"/>
    </location>
</feature>
<keyword evidence="3" id="KW-1185">Reference proteome</keyword>
<accession>A0AAI8VZS2</accession>
<sequence length="504" mass="55541">MSFGPQVVMPAAFHLGTSNATSSHSGVHAGIFRPPMSPSVSSSVYMGRSTGSLRSDASTTTPNVKRKRTTAWDSTPRSDRSMRNDGHSNMESEFDDPSERGRRMDGEERRYTLAGQIETPSGEVQREIGNMEDSVYSDVDYRRALGSKRPHGELDSPQSRLSTTGNSASQIPRNTAWGSLAINTLGGVVGKVWQFCRDGAFRGFYAGGGKGCEMQGRTGSATTSNSQVWCNEHDVPTLPDNKFGSFPQSDYSPFYYEHETPESTPPPAAKRRQINDGTPRDELRRNWVMVKEPEDNRSQSSFAPRPSSSQQLQRPTAPPLTRRISKPVSRLNVPTLNRHHSGRISHAGSASLSSRTSASFASPRSPVTATSPSRLPIPSRPQSPSTFSPTRLSQQPSRIPSPSLYSKGHRRAHSAATAPLVAPVKMRKRESMQEMHDSSPRLDAEARKLAAKRLQEEMDADLRINDFNSRLKDMIRQGKEALGTTIEVELDGEGERGFDPWEDD</sequence>
<feature type="compositionally biased region" description="Basic and acidic residues" evidence="1">
    <location>
        <begin position="76"/>
        <end position="90"/>
    </location>
</feature>
<comment type="caution">
    <text evidence="2">The sequence shown here is derived from an EMBL/GenBank/DDBJ whole genome shotgun (WGS) entry which is preliminary data.</text>
</comment>
<feature type="compositionally biased region" description="Low complexity" evidence="1">
    <location>
        <begin position="344"/>
        <end position="365"/>
    </location>
</feature>
<reference evidence="2" key="1">
    <citation type="submission" date="2023-10" db="EMBL/GenBank/DDBJ databases">
        <authorList>
            <person name="Hackl T."/>
        </authorList>
    </citation>
    <scope>NUCLEOTIDE SEQUENCE</scope>
</reference>
<evidence type="ECO:0000313" key="2">
    <source>
        <dbReference type="EMBL" id="CAJ2514071.1"/>
    </source>
</evidence>
<feature type="compositionally biased region" description="Polar residues" evidence="1">
    <location>
        <begin position="380"/>
        <end position="404"/>
    </location>
</feature>
<evidence type="ECO:0000256" key="1">
    <source>
        <dbReference type="SAM" id="MobiDB-lite"/>
    </source>
</evidence>
<feature type="compositionally biased region" description="Polar residues" evidence="1">
    <location>
        <begin position="156"/>
        <end position="170"/>
    </location>
</feature>
<feature type="region of interest" description="Disordered" evidence="1">
    <location>
        <begin position="249"/>
        <end position="422"/>
    </location>
</feature>
<protein>
    <submittedName>
        <fullName evidence="2">Uu.00g021900.m01.CDS01</fullName>
    </submittedName>
</protein>
<feature type="compositionally biased region" description="Low complexity" evidence="1">
    <location>
        <begin position="298"/>
        <end position="311"/>
    </location>
</feature>
<feature type="region of interest" description="Disordered" evidence="1">
    <location>
        <begin position="49"/>
        <end position="104"/>
    </location>
</feature>